<evidence type="ECO:0000313" key="3">
    <source>
        <dbReference type="EMBL" id="MFC4857975.1"/>
    </source>
</evidence>
<dbReference type="RefSeq" id="WP_378060102.1">
    <property type="nucleotide sequence ID" value="NZ_JBHSIS010000022.1"/>
</dbReference>
<evidence type="ECO:0000259" key="2">
    <source>
        <dbReference type="Pfam" id="PF04149"/>
    </source>
</evidence>
<name>A0ABV9S8A6_9PSEU</name>
<dbReference type="Proteomes" id="UP001595859">
    <property type="component" value="Unassembled WGS sequence"/>
</dbReference>
<evidence type="ECO:0000313" key="4">
    <source>
        <dbReference type="Proteomes" id="UP001595859"/>
    </source>
</evidence>
<dbReference type="EMBL" id="JBHSIS010000022">
    <property type="protein sequence ID" value="MFC4857975.1"/>
    <property type="molecule type" value="Genomic_DNA"/>
</dbReference>
<reference evidence="4" key="1">
    <citation type="journal article" date="2019" name="Int. J. Syst. Evol. Microbiol.">
        <title>The Global Catalogue of Microorganisms (GCM) 10K type strain sequencing project: providing services to taxonomists for standard genome sequencing and annotation.</title>
        <authorList>
            <consortium name="The Broad Institute Genomics Platform"/>
            <consortium name="The Broad Institute Genome Sequencing Center for Infectious Disease"/>
            <person name="Wu L."/>
            <person name="Ma J."/>
        </authorList>
    </citation>
    <scope>NUCLEOTIDE SEQUENCE [LARGE SCALE GENOMIC DNA]</scope>
    <source>
        <strain evidence="4">ZS-22-S1</strain>
    </source>
</reference>
<dbReference type="Pfam" id="PF04149">
    <property type="entry name" value="DUF397"/>
    <property type="match status" value="1"/>
</dbReference>
<protein>
    <submittedName>
        <fullName evidence="3">DUF397 domain-containing protein</fullName>
    </submittedName>
</protein>
<accession>A0ABV9S8A6</accession>
<proteinExistence type="predicted"/>
<evidence type="ECO:0000256" key="1">
    <source>
        <dbReference type="SAM" id="MobiDB-lite"/>
    </source>
</evidence>
<sequence length="65" mass="6688">MSTVDLTGARWRKSSFSSGTGGGNDNCVEVAILSDATALRDSKNAEGPALVVPAIAWHALLTATK</sequence>
<feature type="domain" description="DUF397" evidence="2">
    <location>
        <begin position="9"/>
        <end position="65"/>
    </location>
</feature>
<feature type="region of interest" description="Disordered" evidence="1">
    <location>
        <begin position="1"/>
        <end position="22"/>
    </location>
</feature>
<dbReference type="InterPro" id="IPR007278">
    <property type="entry name" value="DUF397"/>
</dbReference>
<keyword evidence="4" id="KW-1185">Reference proteome</keyword>
<organism evidence="3 4">
    <name type="scientific">Actinophytocola glycyrrhizae</name>
    <dbReference type="NCBI Taxonomy" id="2044873"/>
    <lineage>
        <taxon>Bacteria</taxon>
        <taxon>Bacillati</taxon>
        <taxon>Actinomycetota</taxon>
        <taxon>Actinomycetes</taxon>
        <taxon>Pseudonocardiales</taxon>
        <taxon>Pseudonocardiaceae</taxon>
    </lineage>
</organism>
<comment type="caution">
    <text evidence="3">The sequence shown here is derived from an EMBL/GenBank/DDBJ whole genome shotgun (WGS) entry which is preliminary data.</text>
</comment>
<gene>
    <name evidence="3" type="ORF">ACFPCV_31120</name>
</gene>